<reference evidence="6" key="1">
    <citation type="submission" date="2022-12" db="EMBL/GenBank/DDBJ databases">
        <title>Reference genome sequencing for broad-spectrum identification of bacterial and archaeal isolates by mass spectrometry.</title>
        <authorList>
            <person name="Sekiguchi Y."/>
            <person name="Tourlousse D.M."/>
        </authorList>
    </citation>
    <scope>NUCLEOTIDE SEQUENCE</scope>
    <source>
        <strain evidence="6">14</strain>
    </source>
</reference>
<evidence type="ECO:0000256" key="3">
    <source>
        <dbReference type="ARBA" id="ARBA00048132"/>
    </source>
</evidence>
<feature type="domain" description="FAD/NAD(P)-binding" evidence="5">
    <location>
        <begin position="13"/>
        <end position="285"/>
    </location>
</feature>
<proteinExistence type="predicted"/>
<dbReference type="RefSeq" id="WP_281882387.1">
    <property type="nucleotide sequence ID" value="NZ_BSDP01000001.1"/>
</dbReference>
<accession>A0A9W6CT74</accession>
<keyword evidence="2" id="KW-0560">Oxidoreductase</keyword>
<dbReference type="AlphaFoldDB" id="A0A9W6CT74"/>
<keyword evidence="4" id="KW-0812">Transmembrane</keyword>
<dbReference type="GO" id="GO:0004791">
    <property type="term" value="F:thioredoxin-disulfide reductase (NADPH) activity"/>
    <property type="evidence" value="ECO:0007669"/>
    <property type="project" value="UniProtKB-EC"/>
</dbReference>
<dbReference type="SUPFAM" id="SSF51905">
    <property type="entry name" value="FAD/NAD(P)-binding domain"/>
    <property type="match status" value="1"/>
</dbReference>
<dbReference type="PRINTS" id="PR00368">
    <property type="entry name" value="FADPNR"/>
</dbReference>
<evidence type="ECO:0000313" key="7">
    <source>
        <dbReference type="Proteomes" id="UP001144396"/>
    </source>
</evidence>
<name>A0A9W6CT74_9MICO</name>
<dbReference type="InterPro" id="IPR050097">
    <property type="entry name" value="Ferredoxin-NADP_redctase_2"/>
</dbReference>
<keyword evidence="7" id="KW-1185">Reference proteome</keyword>
<protein>
    <submittedName>
        <fullName evidence="6">Thioredoxin reductase</fullName>
    </submittedName>
</protein>
<comment type="caution">
    <text evidence="6">The sequence shown here is derived from an EMBL/GenBank/DDBJ whole genome shotgun (WGS) entry which is preliminary data.</text>
</comment>
<evidence type="ECO:0000259" key="5">
    <source>
        <dbReference type="Pfam" id="PF07992"/>
    </source>
</evidence>
<keyword evidence="4" id="KW-1133">Transmembrane helix</keyword>
<gene>
    <name evidence="6" type="primary">trxB</name>
    <name evidence="6" type="ORF">ARHIZOSPH14_06310</name>
</gene>
<dbReference type="Proteomes" id="UP001144396">
    <property type="component" value="Unassembled WGS sequence"/>
</dbReference>
<comment type="catalytic activity">
    <reaction evidence="3">
        <text>[thioredoxin]-dithiol + NADP(+) = [thioredoxin]-disulfide + NADPH + H(+)</text>
        <dbReference type="Rhea" id="RHEA:20345"/>
        <dbReference type="Rhea" id="RHEA-COMP:10698"/>
        <dbReference type="Rhea" id="RHEA-COMP:10700"/>
        <dbReference type="ChEBI" id="CHEBI:15378"/>
        <dbReference type="ChEBI" id="CHEBI:29950"/>
        <dbReference type="ChEBI" id="CHEBI:50058"/>
        <dbReference type="ChEBI" id="CHEBI:57783"/>
        <dbReference type="ChEBI" id="CHEBI:58349"/>
        <dbReference type="EC" id="1.8.1.9"/>
    </reaction>
</comment>
<dbReference type="Gene3D" id="3.50.50.60">
    <property type="entry name" value="FAD/NAD(P)-binding domain"/>
    <property type="match status" value="2"/>
</dbReference>
<evidence type="ECO:0000256" key="4">
    <source>
        <dbReference type="SAM" id="Phobius"/>
    </source>
</evidence>
<dbReference type="InterPro" id="IPR036188">
    <property type="entry name" value="FAD/NAD-bd_sf"/>
</dbReference>
<feature type="transmembrane region" description="Helical" evidence="4">
    <location>
        <begin position="12"/>
        <end position="30"/>
    </location>
</feature>
<organism evidence="6 7">
    <name type="scientific">Agromyces rhizosphaerae</name>
    <dbReference type="NCBI Taxonomy" id="88374"/>
    <lineage>
        <taxon>Bacteria</taxon>
        <taxon>Bacillati</taxon>
        <taxon>Actinomycetota</taxon>
        <taxon>Actinomycetes</taxon>
        <taxon>Micrococcales</taxon>
        <taxon>Microbacteriaceae</taxon>
        <taxon>Agromyces</taxon>
    </lineage>
</organism>
<dbReference type="PANTHER" id="PTHR48105">
    <property type="entry name" value="THIOREDOXIN REDUCTASE 1-RELATED-RELATED"/>
    <property type="match status" value="1"/>
</dbReference>
<evidence type="ECO:0000256" key="1">
    <source>
        <dbReference type="ARBA" id="ARBA00022630"/>
    </source>
</evidence>
<evidence type="ECO:0000313" key="6">
    <source>
        <dbReference type="EMBL" id="GLI26389.1"/>
    </source>
</evidence>
<sequence length="320" mass="33987">MTDASAPQRHDWDVIVVGGGAAGLSAALILGRARRRTLVIDAGTPRNQTAEHMHGVLGRDQTPPGDLLAAGRAELTRYDVSVASGSVTTASSFADEVPGFEVLLASGHRYTARRLLVATGLVDALPEIPGLPEQWGRGVFMCPYCDGWEQRGRRVAVLGTVRPDPFQAQLMRQVADDVAFLANGATVSERVRTELDARDIALEEAVVERVLADESGQLTGIRFADGHERAVDVLFVAPRSVPSDAVLRHLSARTMREQGVSWTLVDDQGQTTVRGLYAAGNVIASKASVPWSMASGSMAGTAINADLVGEDVRRAVAGAE</sequence>
<dbReference type="PRINTS" id="PR00469">
    <property type="entry name" value="PNDRDTASEII"/>
</dbReference>
<keyword evidence="1" id="KW-0285">Flavoprotein</keyword>
<dbReference type="Pfam" id="PF07992">
    <property type="entry name" value="Pyr_redox_2"/>
    <property type="match status" value="1"/>
</dbReference>
<dbReference type="EMBL" id="BSDP01000001">
    <property type="protein sequence ID" value="GLI26389.1"/>
    <property type="molecule type" value="Genomic_DNA"/>
</dbReference>
<dbReference type="InterPro" id="IPR023753">
    <property type="entry name" value="FAD/NAD-binding_dom"/>
</dbReference>
<keyword evidence="4" id="KW-0472">Membrane</keyword>
<evidence type="ECO:0000256" key="2">
    <source>
        <dbReference type="ARBA" id="ARBA00023002"/>
    </source>
</evidence>